<dbReference type="SUPFAM" id="SSF53167">
    <property type="entry name" value="Purine and uridine phosphorylases"/>
    <property type="match status" value="1"/>
</dbReference>
<dbReference type="PANTHER" id="PTHR46082:SF6">
    <property type="entry name" value="AAA+ ATPASE DOMAIN-CONTAINING PROTEIN-RELATED"/>
    <property type="match status" value="1"/>
</dbReference>
<dbReference type="InterPro" id="IPR053137">
    <property type="entry name" value="NLR-like"/>
</dbReference>
<dbReference type="InterPro" id="IPR035994">
    <property type="entry name" value="Nucleoside_phosphorylase_sf"/>
</dbReference>
<dbReference type="Gene3D" id="3.40.50.1580">
    <property type="entry name" value="Nucleoside phosphorylase domain"/>
    <property type="match status" value="1"/>
</dbReference>
<organism evidence="2 3">
    <name type="scientific">Cladobotryum mycophilum</name>
    <dbReference type="NCBI Taxonomy" id="491253"/>
    <lineage>
        <taxon>Eukaryota</taxon>
        <taxon>Fungi</taxon>
        <taxon>Dikarya</taxon>
        <taxon>Ascomycota</taxon>
        <taxon>Pezizomycotina</taxon>
        <taxon>Sordariomycetes</taxon>
        <taxon>Hypocreomycetidae</taxon>
        <taxon>Hypocreales</taxon>
        <taxon>Hypocreaceae</taxon>
        <taxon>Cladobotryum</taxon>
    </lineage>
</organism>
<evidence type="ECO:0000313" key="3">
    <source>
        <dbReference type="Proteomes" id="UP001338125"/>
    </source>
</evidence>
<name>A0ABR0SSP2_9HYPO</name>
<keyword evidence="3" id="KW-1185">Reference proteome</keyword>
<evidence type="ECO:0000259" key="1">
    <source>
        <dbReference type="Pfam" id="PF01048"/>
    </source>
</evidence>
<accession>A0ABR0SSP2</accession>
<reference evidence="2 3" key="1">
    <citation type="submission" date="2024-01" db="EMBL/GenBank/DDBJ databases">
        <title>Complete genome of Cladobotryum mycophilum ATHUM6906.</title>
        <authorList>
            <person name="Christinaki A.C."/>
            <person name="Myridakis A.I."/>
            <person name="Kouvelis V.N."/>
        </authorList>
    </citation>
    <scope>NUCLEOTIDE SEQUENCE [LARGE SCALE GENOMIC DNA]</scope>
    <source>
        <strain evidence="2 3">ATHUM6906</strain>
    </source>
</reference>
<sequence length="298" mass="33312">MDRDGDQYGRAQGDPNTYTTGCMGGYNVVVVLLSNVGKVSAASAAASLRSSYSCIKFLLLTGICGGVPMVNGQEMPLGDVVISKTIIQYDLGRKDPDKLRPKETISDSLGRRAKNIRQRLETRSASLLDQIQNREIEKKYNRSQRSREDQTYAYPGSSNDMLFEADYRHQHRLSSQCECANCHEDSVCEDSRKLSCDQLGYEEARLVLRESLEEKKQLERDGLIKDAQSPWIFIGQFGSGDKVPKSRIDRDRLAQEHDILAFEMEGAGILDELPCIIVKAVCNYAVTRTMTGNTLLPL</sequence>
<dbReference type="PANTHER" id="PTHR46082">
    <property type="entry name" value="ATP/GTP-BINDING PROTEIN-RELATED"/>
    <property type="match status" value="1"/>
</dbReference>
<proteinExistence type="predicted"/>
<dbReference type="Pfam" id="PF01048">
    <property type="entry name" value="PNP_UDP_1"/>
    <property type="match status" value="1"/>
</dbReference>
<dbReference type="EMBL" id="JAVFKD010000004">
    <property type="protein sequence ID" value="KAK5995173.1"/>
    <property type="molecule type" value="Genomic_DNA"/>
</dbReference>
<protein>
    <recommendedName>
        <fullName evidence="1">Nucleoside phosphorylase domain-containing protein</fullName>
    </recommendedName>
</protein>
<evidence type="ECO:0000313" key="2">
    <source>
        <dbReference type="EMBL" id="KAK5995173.1"/>
    </source>
</evidence>
<gene>
    <name evidence="2" type="ORF">PT974_03570</name>
</gene>
<dbReference type="InterPro" id="IPR000845">
    <property type="entry name" value="Nucleoside_phosphorylase_d"/>
</dbReference>
<comment type="caution">
    <text evidence="2">The sequence shown here is derived from an EMBL/GenBank/DDBJ whole genome shotgun (WGS) entry which is preliminary data.</text>
</comment>
<feature type="domain" description="Nucleoside phosphorylase" evidence="1">
    <location>
        <begin position="17"/>
        <end position="111"/>
    </location>
</feature>
<dbReference type="Proteomes" id="UP001338125">
    <property type="component" value="Unassembled WGS sequence"/>
</dbReference>